<name>A0A423VVV1_9PEZI</name>
<dbReference type="OrthoDB" id="5240799at2759"/>
<dbReference type="EMBL" id="LKEA01000037">
    <property type="protein sequence ID" value="ROV95225.1"/>
    <property type="molecule type" value="Genomic_DNA"/>
</dbReference>
<protein>
    <submittedName>
        <fullName evidence="1">Uncharacterized protein</fullName>
    </submittedName>
</protein>
<evidence type="ECO:0000313" key="1">
    <source>
        <dbReference type="EMBL" id="ROV95225.1"/>
    </source>
</evidence>
<gene>
    <name evidence="1" type="ORF">VMCG_08599</name>
</gene>
<evidence type="ECO:0000313" key="2">
    <source>
        <dbReference type="Proteomes" id="UP000283895"/>
    </source>
</evidence>
<sequence>MSEQQDQRLLCPGCSHNIQGQDPRPDAFRYLTIDEMVTAGYRCQNNSCFVCIEEDKIFTKDMNTVSDHTAVPITSSNKPPVTPVNTQNKDIIITTDNGTGPSGQVSTPSAIAVLSSQPNLRGTIRNCWTEYEIDLLVEMKTRGHSWVQISEVGYLSQVVMGRRELMFIQKLPRHTLRSVESKWAVLKS</sequence>
<comment type="caution">
    <text evidence="1">The sequence shown here is derived from an EMBL/GenBank/DDBJ whole genome shotgun (WGS) entry which is preliminary data.</text>
</comment>
<reference evidence="1 2" key="1">
    <citation type="submission" date="2015-09" db="EMBL/GenBank/DDBJ databases">
        <title>Host preference determinants of Valsa canker pathogens revealed by comparative genomics.</title>
        <authorList>
            <person name="Yin Z."/>
            <person name="Huang L."/>
        </authorList>
    </citation>
    <scope>NUCLEOTIDE SEQUENCE [LARGE SCALE GENOMIC DNA]</scope>
    <source>
        <strain evidence="1 2">03-1</strain>
    </source>
</reference>
<keyword evidence="2" id="KW-1185">Reference proteome</keyword>
<proteinExistence type="predicted"/>
<dbReference type="AlphaFoldDB" id="A0A423VVV1"/>
<dbReference type="Proteomes" id="UP000283895">
    <property type="component" value="Unassembled WGS sequence"/>
</dbReference>
<accession>A0A423VVV1</accession>
<organism evidence="1 2">
    <name type="scientific">Cytospora schulzeri</name>
    <dbReference type="NCBI Taxonomy" id="448051"/>
    <lineage>
        <taxon>Eukaryota</taxon>
        <taxon>Fungi</taxon>
        <taxon>Dikarya</taxon>
        <taxon>Ascomycota</taxon>
        <taxon>Pezizomycotina</taxon>
        <taxon>Sordariomycetes</taxon>
        <taxon>Sordariomycetidae</taxon>
        <taxon>Diaporthales</taxon>
        <taxon>Cytosporaceae</taxon>
        <taxon>Cytospora</taxon>
    </lineage>
</organism>